<sequence>MLINSNIIISFIVTSCRSAQGPEVVVNNFRISRPINRSITPTQIEHIVVTPESILNSDSLWLQMSQYAKQPQKRFAELEASHERLKILTAYMDKIVKNLQEGHAQLSKASEETKKD</sequence>
<dbReference type="EMBL" id="AVOT02068342">
    <property type="protein sequence ID" value="MBW0559605.1"/>
    <property type="molecule type" value="Genomic_DNA"/>
</dbReference>
<organism evidence="2 3">
    <name type="scientific">Austropuccinia psidii MF-1</name>
    <dbReference type="NCBI Taxonomy" id="1389203"/>
    <lineage>
        <taxon>Eukaryota</taxon>
        <taxon>Fungi</taxon>
        <taxon>Dikarya</taxon>
        <taxon>Basidiomycota</taxon>
        <taxon>Pucciniomycotina</taxon>
        <taxon>Pucciniomycetes</taxon>
        <taxon>Pucciniales</taxon>
        <taxon>Sphaerophragmiaceae</taxon>
        <taxon>Austropuccinia</taxon>
    </lineage>
</organism>
<dbReference type="Proteomes" id="UP000765509">
    <property type="component" value="Unassembled WGS sequence"/>
</dbReference>
<name>A0A9Q3JAT3_9BASI</name>
<evidence type="ECO:0000313" key="3">
    <source>
        <dbReference type="Proteomes" id="UP000765509"/>
    </source>
</evidence>
<reference evidence="2" key="1">
    <citation type="submission" date="2021-03" db="EMBL/GenBank/DDBJ databases">
        <title>Draft genome sequence of rust myrtle Austropuccinia psidii MF-1, a brazilian biotype.</title>
        <authorList>
            <person name="Quecine M.C."/>
            <person name="Pachon D.M.R."/>
            <person name="Bonatelli M.L."/>
            <person name="Correr F.H."/>
            <person name="Franceschini L.M."/>
            <person name="Leite T.F."/>
            <person name="Margarido G.R.A."/>
            <person name="Almeida C.A."/>
            <person name="Ferrarezi J.A."/>
            <person name="Labate C.A."/>
        </authorList>
    </citation>
    <scope>NUCLEOTIDE SEQUENCE</scope>
    <source>
        <strain evidence="2">MF-1</strain>
    </source>
</reference>
<keyword evidence="3" id="KW-1185">Reference proteome</keyword>
<feature type="chain" id="PRO_5040429575" evidence="1">
    <location>
        <begin position="19"/>
        <end position="116"/>
    </location>
</feature>
<dbReference type="AlphaFoldDB" id="A0A9Q3JAT3"/>
<feature type="signal peptide" evidence="1">
    <location>
        <begin position="1"/>
        <end position="18"/>
    </location>
</feature>
<proteinExistence type="predicted"/>
<keyword evidence="1" id="KW-0732">Signal</keyword>
<protein>
    <submittedName>
        <fullName evidence="2">Uncharacterized protein</fullName>
    </submittedName>
</protein>
<gene>
    <name evidence="2" type="ORF">O181_099320</name>
</gene>
<evidence type="ECO:0000313" key="2">
    <source>
        <dbReference type="EMBL" id="MBW0559605.1"/>
    </source>
</evidence>
<evidence type="ECO:0000256" key="1">
    <source>
        <dbReference type="SAM" id="SignalP"/>
    </source>
</evidence>
<accession>A0A9Q3JAT3</accession>
<comment type="caution">
    <text evidence="2">The sequence shown here is derived from an EMBL/GenBank/DDBJ whole genome shotgun (WGS) entry which is preliminary data.</text>
</comment>